<dbReference type="Gene3D" id="2.70.98.10">
    <property type="match status" value="1"/>
</dbReference>
<name>X5DBT2_9BACT</name>
<evidence type="ECO:0000256" key="4">
    <source>
        <dbReference type="ARBA" id="ARBA00011245"/>
    </source>
</evidence>
<comment type="catalytic activity">
    <reaction evidence="8">
        <text>alpha-D-glucose = beta-D-glucose</text>
        <dbReference type="Rhea" id="RHEA:10264"/>
        <dbReference type="ChEBI" id="CHEBI:15903"/>
        <dbReference type="ChEBI" id="CHEBI:17925"/>
        <dbReference type="EC" id="5.1.3.3"/>
    </reaction>
</comment>
<dbReference type="GO" id="GO:0005737">
    <property type="term" value="C:cytoplasm"/>
    <property type="evidence" value="ECO:0007669"/>
    <property type="project" value="TreeGrafter"/>
</dbReference>
<comment type="pathway">
    <text evidence="2 8">Carbohydrate metabolism; hexose metabolism.</text>
</comment>
<dbReference type="PANTHER" id="PTHR10091">
    <property type="entry name" value="ALDOSE-1-EPIMERASE"/>
    <property type="match status" value="1"/>
</dbReference>
<dbReference type="UniPathway" id="UPA00242"/>
<dbReference type="InterPro" id="IPR011013">
    <property type="entry name" value="Gal_mutarotase_sf_dom"/>
</dbReference>
<dbReference type="EC" id="5.1.3.3" evidence="8"/>
<organism evidence="13 15">
    <name type="scientific">Draconibacterium orientale</name>
    <dbReference type="NCBI Taxonomy" id="1168034"/>
    <lineage>
        <taxon>Bacteria</taxon>
        <taxon>Pseudomonadati</taxon>
        <taxon>Bacteroidota</taxon>
        <taxon>Bacteroidia</taxon>
        <taxon>Marinilabiliales</taxon>
        <taxon>Prolixibacteraceae</taxon>
        <taxon>Draconibacterium</taxon>
    </lineage>
</organism>
<dbReference type="PIRSF" id="PIRSF005096">
    <property type="entry name" value="GALM"/>
    <property type="match status" value="1"/>
</dbReference>
<dbReference type="InterPro" id="IPR047215">
    <property type="entry name" value="Galactose_mutarotase-like"/>
</dbReference>
<dbReference type="PANTHER" id="PTHR10091:SF0">
    <property type="entry name" value="GALACTOSE MUTAROTASE"/>
    <property type="match status" value="1"/>
</dbReference>
<keyword evidence="14" id="KW-1185">Reference proteome</keyword>
<evidence type="ECO:0000256" key="5">
    <source>
        <dbReference type="ARBA" id="ARBA00022837"/>
    </source>
</evidence>
<evidence type="ECO:0000256" key="11">
    <source>
        <dbReference type="PIRSR" id="PIRSR005096-3"/>
    </source>
</evidence>
<dbReference type="eggNOG" id="COG2017">
    <property type="taxonomic scope" value="Bacteria"/>
</dbReference>
<evidence type="ECO:0000256" key="6">
    <source>
        <dbReference type="ARBA" id="ARBA00023235"/>
    </source>
</evidence>
<keyword evidence="5" id="KW-0106">Calcium</keyword>
<dbReference type="PROSITE" id="PS51257">
    <property type="entry name" value="PROKAR_LIPOPROTEIN"/>
    <property type="match status" value="1"/>
</dbReference>
<feature type="active site" description="Proton acceptor" evidence="9">
    <location>
        <position position="348"/>
    </location>
</feature>
<proteinExistence type="inferred from homology"/>
<dbReference type="NCBIfam" id="NF008277">
    <property type="entry name" value="PRK11055.1"/>
    <property type="match status" value="1"/>
</dbReference>
<gene>
    <name evidence="12" type="ORF">FH5T_13245</name>
    <name evidence="13" type="ORF">SAMN05444285_11939</name>
</gene>
<reference evidence="13 15" key="2">
    <citation type="submission" date="2016-10" db="EMBL/GenBank/DDBJ databases">
        <authorList>
            <person name="de Groot N.N."/>
        </authorList>
    </citation>
    <scope>NUCLEOTIDE SEQUENCE [LARGE SCALE GENOMIC DNA]</scope>
    <source>
        <strain evidence="13 15">DSM 25947</strain>
    </source>
</reference>
<sequence length="385" mass="41974">MNQLKRSITVLLLGCFLLACNPKKNTEHLICGVLKEADFKTTINGKETGLYELNNGELTMAVTNYGGRIVSLLVPGKNGEMADVVLGFPSIDAYLNANEVFHGALIGRVGNRIAKGKFSLNNIEYSLPINNDPNHLHGGPGGFHNVVWDVKSVNDTSIVLSYLSKDGEMGYPGNLSVEVTYQLTPENEVQIDYKATTDKSTPVNLTNHAFFNLKGEANGTINDHLLTINADKFTAVDSTLIPLGENVSVEGTPFDFRKAKAIGADLPLQNENEQLQNGLGYDHNFALNKAEPGKMLLAATVVEPASGRKMEIFTEEPGIQFYGGNFMDGADTGKYGKSFDFRESFALETQHFPDSPNQSAFPSILLNQGETYATTSIYKFSVITD</sequence>
<dbReference type="InterPro" id="IPR014718">
    <property type="entry name" value="GH-type_carb-bd"/>
</dbReference>
<accession>X5DBT2</accession>
<evidence type="ECO:0000313" key="15">
    <source>
        <dbReference type="Proteomes" id="UP000181981"/>
    </source>
</evidence>
<dbReference type="GO" id="GO:0033499">
    <property type="term" value="P:galactose catabolic process via UDP-galactose, Leloir pathway"/>
    <property type="evidence" value="ECO:0007669"/>
    <property type="project" value="TreeGrafter"/>
</dbReference>
<dbReference type="InterPro" id="IPR008183">
    <property type="entry name" value="Aldose_1/G6P_1-epimerase"/>
</dbReference>
<evidence type="ECO:0000256" key="7">
    <source>
        <dbReference type="ARBA" id="ARBA00023277"/>
    </source>
</evidence>
<dbReference type="AlphaFoldDB" id="X5DBT2"/>
<evidence type="ECO:0000256" key="9">
    <source>
        <dbReference type="PIRSR" id="PIRSR005096-1"/>
    </source>
</evidence>
<dbReference type="GO" id="GO:0006006">
    <property type="term" value="P:glucose metabolic process"/>
    <property type="evidence" value="ECO:0007669"/>
    <property type="project" value="TreeGrafter"/>
</dbReference>
<evidence type="ECO:0000256" key="1">
    <source>
        <dbReference type="ARBA" id="ARBA00001913"/>
    </source>
</evidence>
<dbReference type="EMBL" id="CP007451">
    <property type="protein sequence ID" value="AHW60258.1"/>
    <property type="molecule type" value="Genomic_DNA"/>
</dbReference>
<feature type="binding site" evidence="10">
    <location>
        <position position="282"/>
    </location>
    <ligand>
        <name>beta-D-galactose</name>
        <dbReference type="ChEBI" id="CHEBI:27667"/>
    </ligand>
</feature>
<feature type="binding site" evidence="11">
    <location>
        <begin position="111"/>
        <end position="112"/>
    </location>
    <ligand>
        <name>beta-D-galactose</name>
        <dbReference type="ChEBI" id="CHEBI:27667"/>
    </ligand>
</feature>
<dbReference type="HOGENOM" id="CLU_031753_2_0_10"/>
<dbReference type="InterPro" id="IPR015443">
    <property type="entry name" value="Aldose_1-epimerase"/>
</dbReference>
<evidence type="ECO:0000256" key="3">
    <source>
        <dbReference type="ARBA" id="ARBA00006206"/>
    </source>
</evidence>
<evidence type="ECO:0000256" key="10">
    <source>
        <dbReference type="PIRSR" id="PIRSR005096-2"/>
    </source>
</evidence>
<dbReference type="GO" id="GO:0004034">
    <property type="term" value="F:aldose 1-epimerase activity"/>
    <property type="evidence" value="ECO:0007669"/>
    <property type="project" value="UniProtKB-EC"/>
</dbReference>
<dbReference type="Proteomes" id="UP000181981">
    <property type="component" value="Unassembled WGS sequence"/>
</dbReference>
<dbReference type="Proteomes" id="UP000023772">
    <property type="component" value="Chromosome"/>
</dbReference>
<comment type="similarity">
    <text evidence="3 8">Belongs to the aldose epimerase family.</text>
</comment>
<comment type="cofactor">
    <cofactor evidence="1">
        <name>Ca(2+)</name>
        <dbReference type="ChEBI" id="CHEBI:29108"/>
    </cofactor>
</comment>
<dbReference type="STRING" id="1168034.FH5T_13245"/>
<dbReference type="RefSeq" id="WP_038559255.1">
    <property type="nucleotide sequence ID" value="NZ_FOHT01000019.1"/>
</dbReference>
<evidence type="ECO:0000256" key="8">
    <source>
        <dbReference type="PIRNR" id="PIRNR005096"/>
    </source>
</evidence>
<keyword evidence="6 8" id="KW-0413">Isomerase</keyword>
<dbReference type="CDD" id="cd09019">
    <property type="entry name" value="galactose_mutarotase_like"/>
    <property type="match status" value="1"/>
</dbReference>
<dbReference type="Pfam" id="PF01263">
    <property type="entry name" value="Aldose_epim"/>
    <property type="match status" value="1"/>
</dbReference>
<keyword evidence="7 8" id="KW-0119">Carbohydrate metabolism</keyword>
<protein>
    <recommendedName>
        <fullName evidence="8">Aldose 1-epimerase</fullName>
        <ecNumber evidence="8">5.1.3.3</ecNumber>
    </recommendedName>
</protein>
<evidence type="ECO:0000313" key="12">
    <source>
        <dbReference type="EMBL" id="AHW60258.1"/>
    </source>
</evidence>
<evidence type="ECO:0000313" key="14">
    <source>
        <dbReference type="Proteomes" id="UP000023772"/>
    </source>
</evidence>
<dbReference type="KEGG" id="dori:FH5T_13245"/>
<dbReference type="SUPFAM" id="SSF74650">
    <property type="entry name" value="Galactose mutarotase-like"/>
    <property type="match status" value="1"/>
</dbReference>
<comment type="subunit">
    <text evidence="4">Monomer.</text>
</comment>
<dbReference type="OrthoDB" id="9779408at2"/>
<evidence type="ECO:0000256" key="2">
    <source>
        <dbReference type="ARBA" id="ARBA00005028"/>
    </source>
</evidence>
<dbReference type="GO" id="GO:0030246">
    <property type="term" value="F:carbohydrate binding"/>
    <property type="evidence" value="ECO:0007669"/>
    <property type="project" value="InterPro"/>
</dbReference>
<reference evidence="12 14" key="1">
    <citation type="submission" date="2014-03" db="EMBL/GenBank/DDBJ databases">
        <title>Complete genome sequence of a deeply braunched marine Bacteroidia bacterium Draconibacterium orientale type strain FH5T.</title>
        <authorList>
            <person name="Li X."/>
            <person name="Wang X."/>
            <person name="Xie Z."/>
            <person name="Du Z."/>
            <person name="Chen G."/>
        </authorList>
    </citation>
    <scope>NUCLEOTIDE SEQUENCE [LARGE SCALE GENOMIC DNA]</scope>
    <source>
        <strain evidence="12 14">FH5</strain>
    </source>
</reference>
<feature type="active site" description="Proton donor" evidence="9">
    <location>
        <position position="208"/>
    </location>
</feature>
<evidence type="ECO:0000313" key="13">
    <source>
        <dbReference type="EMBL" id="SET66722.1"/>
    </source>
</evidence>
<dbReference type="EMBL" id="FOHT01000019">
    <property type="protein sequence ID" value="SET66722.1"/>
    <property type="molecule type" value="Genomic_DNA"/>
</dbReference>